<proteinExistence type="predicted"/>
<organism evidence="2 3">
    <name type="scientific">Methylobacterium brachiatum</name>
    <dbReference type="NCBI Taxonomy" id="269660"/>
    <lineage>
        <taxon>Bacteria</taxon>
        <taxon>Pseudomonadati</taxon>
        <taxon>Pseudomonadota</taxon>
        <taxon>Alphaproteobacteria</taxon>
        <taxon>Hyphomicrobiales</taxon>
        <taxon>Methylobacteriaceae</taxon>
        <taxon>Methylobacterium</taxon>
    </lineage>
</organism>
<reference evidence="2" key="1">
    <citation type="submission" date="2023-07" db="EMBL/GenBank/DDBJ databases">
        <title>Genomic Encyclopedia of Type Strains, Phase IV (KMG-IV): sequencing the most valuable type-strain genomes for metagenomic binning, comparative biology and taxonomic classification.</title>
        <authorList>
            <person name="Goeker M."/>
        </authorList>
    </citation>
    <scope>NUCLEOTIDE SEQUENCE</scope>
    <source>
        <strain evidence="2">DSM 19569</strain>
    </source>
</reference>
<evidence type="ECO:0000313" key="2">
    <source>
        <dbReference type="EMBL" id="MDQ0547518.1"/>
    </source>
</evidence>
<comment type="caution">
    <text evidence="2">The sequence shown here is derived from an EMBL/GenBank/DDBJ whole genome shotgun (WGS) entry which is preliminary data.</text>
</comment>
<gene>
    <name evidence="2" type="ORF">QO001_006477</name>
</gene>
<dbReference type="EMBL" id="JAUSWL010000028">
    <property type="protein sequence ID" value="MDQ0547518.1"/>
    <property type="molecule type" value="Genomic_DNA"/>
</dbReference>
<protein>
    <submittedName>
        <fullName evidence="2">Uncharacterized protein</fullName>
    </submittedName>
</protein>
<evidence type="ECO:0000313" key="3">
    <source>
        <dbReference type="Proteomes" id="UP001223420"/>
    </source>
</evidence>
<dbReference type="AlphaFoldDB" id="A0AAJ1U3R5"/>
<evidence type="ECO:0000256" key="1">
    <source>
        <dbReference type="SAM" id="MobiDB-lite"/>
    </source>
</evidence>
<name>A0AAJ1U3R5_9HYPH</name>
<sequence length="52" mass="5783">MAIKPIQSLEQRFPLLLRSAQFDPAIDHPTVCHQTSSRPDHVGSGWSDVRGV</sequence>
<accession>A0AAJ1U3R5</accession>
<dbReference type="RefSeq" id="WP_230368519.1">
    <property type="nucleotide sequence ID" value="NZ_JAJALK010000032.1"/>
</dbReference>
<dbReference type="Proteomes" id="UP001223420">
    <property type="component" value="Unassembled WGS sequence"/>
</dbReference>
<feature type="region of interest" description="Disordered" evidence="1">
    <location>
        <begin position="28"/>
        <end position="52"/>
    </location>
</feature>